<reference evidence="1" key="1">
    <citation type="submission" date="2016-08" db="EMBL/GenBank/DDBJ databases">
        <authorList>
            <person name="Ngugi D.K."/>
            <person name="Miyake S."/>
            <person name="Stingl U."/>
        </authorList>
    </citation>
    <scope>NUCLEOTIDE SEQUENCE</scope>
    <source>
        <strain evidence="1">SCG-D08WGA-EpuloA1</strain>
    </source>
</reference>
<sequence length="456" mass="53378">MLNKFLKQKESKKTLRATLLYGREVQHIGQCKGACVGEISQEEYKIIIDEITSFLKGNYKEILKRLEQEMFFYSKLLDFEKALLLRDQIQLIKNIEQKHLSINNSLNDQDIIAFARGYQDTLIQIYFVREGKLVGREHFIFKNSNNDEIENIFRNFIIQFYNEAIFIPKEIIVQVIPEEQDILIEFLTYKKRNKVNIIYPKKGDKHRLLDLAIKNAQVTFHQFGDQLKKKEERIFIALEELKTLLDLPFIPRRIEAYDISNIQGVFSVGGMIVFENGKPKKSEYRKYKIKNIATPDDYLSMQEVIERRLSNMQHMPDLFFIDGGKGHVNVVNQILLQLNLEIPVCGMVKDDDHKTRGLIYKEKELDIDKRSEVFKLITRVQDEVHHFALEYHKTLRTKGQIQSELDNIKGVGKVRKKILLNHFKSVANIKKASLDEISKLEGISSNVAGNIYKYFN</sequence>
<gene>
    <name evidence="1" type="ORF">AN640_07760</name>
</gene>
<evidence type="ECO:0000313" key="1">
    <source>
        <dbReference type="EMBL" id="ONI41699.1"/>
    </source>
</evidence>
<evidence type="ECO:0000313" key="2">
    <source>
        <dbReference type="Proteomes" id="UP000188637"/>
    </source>
</evidence>
<organism evidence="1 2">
    <name type="scientific">Candidatus Epulonipiscium fishelsonii</name>
    <dbReference type="NCBI Taxonomy" id="77094"/>
    <lineage>
        <taxon>Bacteria</taxon>
        <taxon>Bacillati</taxon>
        <taxon>Bacillota</taxon>
        <taxon>Clostridia</taxon>
        <taxon>Lachnospirales</taxon>
        <taxon>Lachnospiraceae</taxon>
        <taxon>Candidatus Epulonipiscium</taxon>
    </lineage>
</organism>
<protein>
    <submittedName>
        <fullName evidence="1">Excinuclease ABC subunit C</fullName>
    </submittedName>
</protein>
<dbReference type="EMBL" id="LJHD01000209">
    <property type="protein sequence ID" value="ONI41699.1"/>
    <property type="molecule type" value="Genomic_DNA"/>
</dbReference>
<proteinExistence type="predicted"/>
<keyword evidence="2" id="KW-1185">Reference proteome</keyword>
<name>A0ACC8XES6_9FIRM</name>
<accession>A0ACC8XES6</accession>
<comment type="caution">
    <text evidence="1">The sequence shown here is derived from an EMBL/GenBank/DDBJ whole genome shotgun (WGS) entry which is preliminary data.</text>
</comment>
<dbReference type="Proteomes" id="UP000188637">
    <property type="component" value="Unassembled WGS sequence"/>
</dbReference>